<dbReference type="KEGG" id="obi:106870784"/>
<evidence type="ECO:0000313" key="11">
    <source>
        <dbReference type="EMBL" id="KOF88315.1"/>
    </source>
</evidence>
<feature type="transmembrane region" description="Helical" evidence="8">
    <location>
        <begin position="136"/>
        <end position="158"/>
    </location>
</feature>
<dbReference type="GO" id="GO:0016020">
    <property type="term" value="C:membrane"/>
    <property type="evidence" value="ECO:0007669"/>
    <property type="project" value="UniProtKB-UniRule"/>
</dbReference>
<dbReference type="Pfam" id="PF26083">
    <property type="entry name" value="TM_Tm6sf2"/>
    <property type="match status" value="1"/>
</dbReference>
<proteinExistence type="inferred from homology"/>
<dbReference type="PANTHER" id="PTHR14568">
    <property type="entry name" value="TRANSMEMBRANE SUPERFAMILY 6 MEMBER 1/2"/>
    <property type="match status" value="1"/>
</dbReference>
<accession>A0A0L8HHR0</accession>
<evidence type="ECO:0000256" key="2">
    <source>
        <dbReference type="ARBA" id="ARBA00022692"/>
    </source>
</evidence>
<keyword evidence="2 7" id="KW-0812">Transmembrane</keyword>
<feature type="transmembrane region" description="Helical" evidence="8">
    <location>
        <begin position="262"/>
        <end position="281"/>
    </location>
</feature>
<dbReference type="InterPro" id="IPR059044">
    <property type="entry name" value="TM_Tm6sf1/2"/>
</dbReference>
<evidence type="ECO:0000256" key="9">
    <source>
        <dbReference type="SAM" id="SignalP"/>
    </source>
</evidence>
<dbReference type="InterPro" id="IPR033118">
    <property type="entry name" value="EXPERA"/>
</dbReference>
<keyword evidence="3" id="KW-0677">Repeat</keyword>
<dbReference type="AlphaFoldDB" id="A0A0L8HHR0"/>
<dbReference type="InterPro" id="IPR047195">
    <property type="entry name" value="TM6SF1-like"/>
</dbReference>
<dbReference type="PANTHER" id="PTHR14568:SF8">
    <property type="entry name" value="EXPERA DOMAIN-CONTAINING PROTEIN"/>
    <property type="match status" value="1"/>
</dbReference>
<feature type="transmembrane region" description="Helical" evidence="8">
    <location>
        <begin position="212"/>
        <end position="234"/>
    </location>
</feature>
<sequence>MSAIVFLSSLLAIPTSYCLNNIFTVRQPLLILFCGIFVLSVIIGIPYLYIRNRRNVTDRFFYVLGIFTFSSVIDLIIALENDGVIDDFMEFYLREGEPYLRTSHGTMICYWDGIAHYAMYLVMLTAQSWNQNYREVGLYWVGSIVHSMFILLPGGVIGKYPIKWVIFLNVPYLVIPIWVGVNLLQDRPRVQVLNTDGNQSSKWAFLKKDPKAILFLIYFLGASFVAVLRAFAVLGGDHIFKSYLINMEPYLMDPSAFPKMQMLVYLFYFLPYYISMIVFLLSTQTSLISWVIDFSFIHAGAAAQAQFSHIGSSLHYRTPYSLRVPQKTSYWFTFWGINLSLLMVPQLFMLYCQSKVVPIVEEEGPDIKRSMATMNSQESLDAIDRLVENATRNRKIALQPK</sequence>
<comment type="similarity">
    <text evidence="6">Belongs to the TM6SF family.</text>
</comment>
<dbReference type="GO" id="GO:0012505">
    <property type="term" value="C:endomembrane system"/>
    <property type="evidence" value="ECO:0007669"/>
    <property type="project" value="UniProtKB-SubCell"/>
</dbReference>
<dbReference type="CDD" id="cd21106">
    <property type="entry name" value="TM6SF1-like"/>
    <property type="match status" value="1"/>
</dbReference>
<feature type="transmembrane region" description="Helical" evidence="8">
    <location>
        <begin position="60"/>
        <end position="79"/>
    </location>
</feature>
<feature type="transmembrane region" description="Helical" evidence="8">
    <location>
        <begin position="164"/>
        <end position="184"/>
    </location>
</feature>
<feature type="domain" description="EXPERA" evidence="10">
    <location>
        <begin position="211"/>
        <end position="349"/>
    </location>
</feature>
<dbReference type="OMA" id="RKHEQIF"/>
<evidence type="ECO:0000256" key="1">
    <source>
        <dbReference type="ARBA" id="ARBA00004127"/>
    </source>
</evidence>
<evidence type="ECO:0000256" key="5">
    <source>
        <dbReference type="ARBA" id="ARBA00023136"/>
    </source>
</evidence>
<organism evidence="11">
    <name type="scientific">Octopus bimaculoides</name>
    <name type="common">California two-spotted octopus</name>
    <dbReference type="NCBI Taxonomy" id="37653"/>
    <lineage>
        <taxon>Eukaryota</taxon>
        <taxon>Metazoa</taxon>
        <taxon>Spiralia</taxon>
        <taxon>Lophotrochozoa</taxon>
        <taxon>Mollusca</taxon>
        <taxon>Cephalopoda</taxon>
        <taxon>Coleoidea</taxon>
        <taxon>Octopodiformes</taxon>
        <taxon>Octopoda</taxon>
        <taxon>Incirrata</taxon>
        <taxon>Octopodidae</taxon>
        <taxon>Octopus</taxon>
    </lineage>
</organism>
<feature type="domain" description="EXPERA" evidence="10">
    <location>
        <begin position="57"/>
        <end position="180"/>
    </location>
</feature>
<feature type="chain" id="PRO_5005583700" description="EXPERA domain-containing protein" evidence="9">
    <location>
        <begin position="19"/>
        <end position="401"/>
    </location>
</feature>
<protein>
    <recommendedName>
        <fullName evidence="10">EXPERA domain-containing protein</fullName>
    </recommendedName>
</protein>
<evidence type="ECO:0000256" key="6">
    <source>
        <dbReference type="ARBA" id="ARBA00034760"/>
    </source>
</evidence>
<keyword evidence="4 7" id="KW-1133">Transmembrane helix</keyword>
<dbReference type="OrthoDB" id="8181520at2759"/>
<keyword evidence="5 7" id="KW-0472">Membrane</keyword>
<feature type="transmembrane region" description="Helical" evidence="8">
    <location>
        <begin position="288"/>
        <end position="310"/>
    </location>
</feature>
<feature type="transmembrane region" description="Helical" evidence="8">
    <location>
        <begin position="330"/>
        <end position="351"/>
    </location>
</feature>
<evidence type="ECO:0000256" key="3">
    <source>
        <dbReference type="ARBA" id="ARBA00022737"/>
    </source>
</evidence>
<reference evidence="11" key="1">
    <citation type="submission" date="2015-07" db="EMBL/GenBank/DDBJ databases">
        <title>MeaNS - Measles Nucleotide Surveillance Program.</title>
        <authorList>
            <person name="Tran T."/>
            <person name="Druce J."/>
        </authorList>
    </citation>
    <scope>NUCLEOTIDE SEQUENCE</scope>
    <source>
        <strain evidence="11">UCB-OBI-ISO-001</strain>
        <tissue evidence="11">Gonad</tissue>
    </source>
</reference>
<feature type="signal peptide" evidence="9">
    <location>
        <begin position="1"/>
        <end position="18"/>
    </location>
</feature>
<dbReference type="EMBL" id="KQ418194">
    <property type="protein sequence ID" value="KOF88315.1"/>
    <property type="molecule type" value="Genomic_DNA"/>
</dbReference>
<keyword evidence="9" id="KW-0732">Signal</keyword>
<comment type="subcellular location">
    <subcellularLocation>
        <location evidence="1">Endomembrane system</location>
        <topology evidence="1">Multi-pass membrane protein</topology>
    </subcellularLocation>
</comment>
<evidence type="ECO:0000259" key="10">
    <source>
        <dbReference type="PROSITE" id="PS51751"/>
    </source>
</evidence>
<dbReference type="STRING" id="37653.A0A0L8HHR0"/>
<evidence type="ECO:0000256" key="7">
    <source>
        <dbReference type="PROSITE-ProRule" id="PRU01087"/>
    </source>
</evidence>
<evidence type="ECO:0000256" key="8">
    <source>
        <dbReference type="SAM" id="Phobius"/>
    </source>
</evidence>
<feature type="transmembrane region" description="Helical" evidence="8">
    <location>
        <begin position="28"/>
        <end position="48"/>
    </location>
</feature>
<name>A0A0L8HHR0_OCTBM</name>
<gene>
    <name evidence="11" type="ORF">OCBIM_22015026mg</name>
</gene>
<feature type="transmembrane region" description="Helical" evidence="8">
    <location>
        <begin position="99"/>
        <end position="124"/>
    </location>
</feature>
<dbReference type="PROSITE" id="PS51751">
    <property type="entry name" value="EXPERA"/>
    <property type="match status" value="2"/>
</dbReference>
<evidence type="ECO:0000256" key="4">
    <source>
        <dbReference type="ARBA" id="ARBA00022989"/>
    </source>
</evidence>